<dbReference type="InterPro" id="IPR017970">
    <property type="entry name" value="Homeobox_CS"/>
</dbReference>
<dbReference type="FunFam" id="1.10.10.60:FF:000176">
    <property type="entry name" value="pancreas/duodenum homeobox protein 1"/>
    <property type="match status" value="1"/>
</dbReference>
<evidence type="ECO:0000256" key="5">
    <source>
        <dbReference type="RuleBase" id="RU000682"/>
    </source>
</evidence>
<dbReference type="Pfam" id="PF00046">
    <property type="entry name" value="Homeodomain"/>
    <property type="match status" value="1"/>
</dbReference>
<dbReference type="InterPro" id="IPR009057">
    <property type="entry name" value="Homeodomain-like_sf"/>
</dbReference>
<gene>
    <name evidence="7" type="primary">Pdx2</name>
</gene>
<dbReference type="PROSITE" id="PS50071">
    <property type="entry name" value="HOMEOBOX_2"/>
    <property type="match status" value="1"/>
</dbReference>
<organism evidence="7">
    <name type="scientific">Leucoraja erinaceus</name>
    <name type="common">Little skate</name>
    <name type="synonym">Raja erinacea</name>
    <dbReference type="NCBI Taxonomy" id="7782"/>
    <lineage>
        <taxon>Eukaryota</taxon>
        <taxon>Metazoa</taxon>
        <taxon>Chordata</taxon>
        <taxon>Craniata</taxon>
        <taxon>Vertebrata</taxon>
        <taxon>Chondrichthyes</taxon>
        <taxon>Elasmobranchii</taxon>
        <taxon>Batoidea</taxon>
        <taxon>Rajiformes</taxon>
        <taxon>Rajidae</taxon>
        <taxon>Leucoraja</taxon>
    </lineage>
</organism>
<evidence type="ECO:0000256" key="2">
    <source>
        <dbReference type="ARBA" id="ARBA00023155"/>
    </source>
</evidence>
<proteinExistence type="predicted"/>
<protein>
    <submittedName>
        <fullName evidence="7">Pancreatic and duodenal homeobox 2</fullName>
    </submittedName>
</protein>
<dbReference type="GO" id="GO:0000978">
    <property type="term" value="F:RNA polymerase II cis-regulatory region sequence-specific DNA binding"/>
    <property type="evidence" value="ECO:0007669"/>
    <property type="project" value="TreeGrafter"/>
</dbReference>
<evidence type="ECO:0000313" key="7">
    <source>
        <dbReference type="EMBL" id="ADG65542.1"/>
    </source>
</evidence>
<dbReference type="GO" id="GO:0003309">
    <property type="term" value="P:type B pancreatic cell differentiation"/>
    <property type="evidence" value="ECO:0007669"/>
    <property type="project" value="UniProtKB-ARBA"/>
</dbReference>
<keyword evidence="1 4" id="KW-0238">DNA-binding</keyword>
<dbReference type="InterPro" id="IPR001356">
    <property type="entry name" value="HD"/>
</dbReference>
<evidence type="ECO:0000256" key="1">
    <source>
        <dbReference type="ARBA" id="ARBA00023125"/>
    </source>
</evidence>
<feature type="DNA-binding region" description="Homeobox" evidence="4">
    <location>
        <begin position="124"/>
        <end position="183"/>
    </location>
</feature>
<keyword evidence="2 4" id="KW-0371">Homeobox</keyword>
<dbReference type="GO" id="GO:0000981">
    <property type="term" value="F:DNA-binding transcription factor activity, RNA polymerase II-specific"/>
    <property type="evidence" value="ECO:0007669"/>
    <property type="project" value="InterPro"/>
</dbReference>
<dbReference type="GO" id="GO:0005634">
    <property type="term" value="C:nucleus"/>
    <property type="evidence" value="ECO:0007669"/>
    <property type="project" value="UniProtKB-SubCell"/>
</dbReference>
<accession>D9ICZ2</accession>
<feature type="domain" description="Homeobox" evidence="6">
    <location>
        <begin position="122"/>
        <end position="182"/>
    </location>
</feature>
<dbReference type="InterPro" id="IPR020479">
    <property type="entry name" value="HD_metazoa"/>
</dbReference>
<dbReference type="Gene3D" id="1.10.10.60">
    <property type="entry name" value="Homeodomain-like"/>
    <property type="match status" value="1"/>
</dbReference>
<dbReference type="PANTHER" id="PTHR45664:SF12">
    <property type="entry name" value="PANCREAS_DUODENUM HOMEOBOX PROTEIN 1"/>
    <property type="match status" value="1"/>
</dbReference>
<evidence type="ECO:0000256" key="4">
    <source>
        <dbReference type="PROSITE-ProRule" id="PRU00108"/>
    </source>
</evidence>
<dbReference type="AlphaFoldDB" id="D9ICZ2"/>
<dbReference type="GO" id="GO:0045944">
    <property type="term" value="P:positive regulation of transcription by RNA polymerase II"/>
    <property type="evidence" value="ECO:0007669"/>
    <property type="project" value="UniProtKB-ARBA"/>
</dbReference>
<dbReference type="CDD" id="cd00086">
    <property type="entry name" value="homeodomain"/>
    <property type="match status" value="1"/>
</dbReference>
<evidence type="ECO:0000256" key="3">
    <source>
        <dbReference type="ARBA" id="ARBA00023242"/>
    </source>
</evidence>
<dbReference type="PROSITE" id="PS00027">
    <property type="entry name" value="HOMEOBOX_1"/>
    <property type="match status" value="1"/>
</dbReference>
<comment type="subcellular location">
    <subcellularLocation>
        <location evidence="4 5">Nucleus</location>
    </subcellularLocation>
</comment>
<name>D9ICZ2_LEUER</name>
<dbReference type="EMBL" id="HM134894">
    <property type="protein sequence ID" value="ADG65542.1"/>
    <property type="molecule type" value="Genomic_DNA"/>
</dbReference>
<keyword evidence="3 4" id="KW-0539">Nucleus</keyword>
<reference evidence="7" key="1">
    <citation type="journal article" date="2010" name="Mol. Biol. Evol.">
        <title>Parallel retention of Pdx2 genes in cartilaginous fish and coelacanths.</title>
        <authorList>
            <person name="Mulley J.F."/>
            <person name="Holland P.W."/>
        </authorList>
    </citation>
    <scope>NUCLEOTIDE SEQUENCE</scope>
</reference>
<dbReference type="SMART" id="SM00389">
    <property type="entry name" value="HOX"/>
    <property type="match status" value="1"/>
</dbReference>
<sequence>MFERVSVMDCDVDYFESACQYQGLEYTQDPPACIYDGNPQPPLLGSCLGDFNQQNLTDFTPYGSPADLNSCHLPQVNFLNAEYAENREPQGRYPFPWMKNTKSHAYAWSDQWAGNSHPMDGDESKRTRTAYSRGQLLELEKEFHFAKYISRPRRVELAALLNLTERHIKIWFQNRRMKWKKEEAKGQVKTITSKAKRTLCENYAGEEFEGSYSENSFNKTNNDFSVTSMNSEVGHLLLAQELHF</sequence>
<dbReference type="PANTHER" id="PTHR45664">
    <property type="entry name" value="PROTEIN ZERKNUELLT 1-RELATED"/>
    <property type="match status" value="1"/>
</dbReference>
<dbReference type="PRINTS" id="PR00024">
    <property type="entry name" value="HOMEOBOX"/>
</dbReference>
<evidence type="ECO:0000259" key="6">
    <source>
        <dbReference type="PROSITE" id="PS50071"/>
    </source>
</evidence>
<dbReference type="SUPFAM" id="SSF46689">
    <property type="entry name" value="Homeodomain-like"/>
    <property type="match status" value="1"/>
</dbReference>